<proteinExistence type="predicted"/>
<evidence type="ECO:0000256" key="1">
    <source>
        <dbReference type="SAM" id="Phobius"/>
    </source>
</evidence>
<keyword evidence="1" id="KW-0812">Transmembrane</keyword>
<name>A0A5C5ZMB4_9BACT</name>
<feature type="transmembrane region" description="Helical" evidence="1">
    <location>
        <begin position="149"/>
        <end position="169"/>
    </location>
</feature>
<accession>A0A5C5ZMB4</accession>
<evidence type="ECO:0000313" key="3">
    <source>
        <dbReference type="Proteomes" id="UP000315440"/>
    </source>
</evidence>
<evidence type="ECO:0000313" key="2">
    <source>
        <dbReference type="EMBL" id="TWT88127.1"/>
    </source>
</evidence>
<feature type="transmembrane region" description="Helical" evidence="1">
    <location>
        <begin position="116"/>
        <end position="137"/>
    </location>
</feature>
<keyword evidence="3" id="KW-1185">Reference proteome</keyword>
<reference evidence="2 3" key="1">
    <citation type="submission" date="2019-02" db="EMBL/GenBank/DDBJ databases">
        <title>Deep-cultivation of Planctomycetes and their phenomic and genomic characterization uncovers novel biology.</title>
        <authorList>
            <person name="Wiegand S."/>
            <person name="Jogler M."/>
            <person name="Boedeker C."/>
            <person name="Pinto D."/>
            <person name="Vollmers J."/>
            <person name="Rivas-Marin E."/>
            <person name="Kohn T."/>
            <person name="Peeters S.H."/>
            <person name="Heuer A."/>
            <person name="Rast P."/>
            <person name="Oberbeckmann S."/>
            <person name="Bunk B."/>
            <person name="Jeske O."/>
            <person name="Meyerdierks A."/>
            <person name="Storesund J.E."/>
            <person name="Kallscheuer N."/>
            <person name="Luecker S."/>
            <person name="Lage O.M."/>
            <person name="Pohl T."/>
            <person name="Merkel B.J."/>
            <person name="Hornburger P."/>
            <person name="Mueller R.-W."/>
            <person name="Bruemmer F."/>
            <person name="Labrenz M."/>
            <person name="Spormann A.M."/>
            <person name="Op Den Camp H."/>
            <person name="Overmann J."/>
            <person name="Amann R."/>
            <person name="Jetten M.S.M."/>
            <person name="Mascher T."/>
            <person name="Medema M.H."/>
            <person name="Devos D.P."/>
            <person name="Kaster A.-K."/>
            <person name="Ovreas L."/>
            <person name="Rohde M."/>
            <person name="Galperin M.Y."/>
            <person name="Jogler C."/>
        </authorList>
    </citation>
    <scope>NUCLEOTIDE SEQUENCE [LARGE SCALE GENOMIC DNA]</scope>
    <source>
        <strain evidence="2 3">Mal64</strain>
    </source>
</reference>
<feature type="transmembrane region" description="Helical" evidence="1">
    <location>
        <begin position="7"/>
        <end position="26"/>
    </location>
</feature>
<sequence length="175" mass="19553">MFERLRIVASYAALTLSVAIAVLWIHSYAARSSVELRGGQYSCVLSSWRGLLDLKEHCGDVSKPQQKLKWRVDVIEATRHRQNVDAASGWGIMRTPKPFTFNVRKNLHTTRDGRVYYGRVITLPYWSLCIPPLLLALLRRPAPRLRFGLRDAFAVTTLVALGAAAFAALTQMAAG</sequence>
<organism evidence="2 3">
    <name type="scientific">Pseudobythopirellula maris</name>
    <dbReference type="NCBI Taxonomy" id="2527991"/>
    <lineage>
        <taxon>Bacteria</taxon>
        <taxon>Pseudomonadati</taxon>
        <taxon>Planctomycetota</taxon>
        <taxon>Planctomycetia</taxon>
        <taxon>Pirellulales</taxon>
        <taxon>Lacipirellulaceae</taxon>
        <taxon>Pseudobythopirellula</taxon>
    </lineage>
</organism>
<comment type="caution">
    <text evidence="2">The sequence shown here is derived from an EMBL/GenBank/DDBJ whole genome shotgun (WGS) entry which is preliminary data.</text>
</comment>
<dbReference type="EMBL" id="SJPQ01000002">
    <property type="protein sequence ID" value="TWT88127.1"/>
    <property type="molecule type" value="Genomic_DNA"/>
</dbReference>
<dbReference type="AlphaFoldDB" id="A0A5C5ZMB4"/>
<protein>
    <submittedName>
        <fullName evidence="2">Uncharacterized protein</fullName>
    </submittedName>
</protein>
<keyword evidence="1" id="KW-1133">Transmembrane helix</keyword>
<keyword evidence="1" id="KW-0472">Membrane</keyword>
<gene>
    <name evidence="2" type="ORF">Mal64_15990</name>
</gene>
<dbReference type="Proteomes" id="UP000315440">
    <property type="component" value="Unassembled WGS sequence"/>
</dbReference>